<keyword evidence="3" id="KW-1185">Reference proteome</keyword>
<name>A0ABS8PU98_9BACT</name>
<dbReference type="EMBL" id="JAJNEC010000005">
    <property type="protein sequence ID" value="MCD2424465.1"/>
    <property type="molecule type" value="Genomic_DNA"/>
</dbReference>
<keyword evidence="1" id="KW-0812">Transmembrane</keyword>
<proteinExistence type="predicted"/>
<keyword evidence="1" id="KW-1133">Transmembrane helix</keyword>
<keyword evidence="1" id="KW-0472">Membrane</keyword>
<organism evidence="2 3">
    <name type="scientific">Niabella pedocola</name>
    <dbReference type="NCBI Taxonomy" id="1752077"/>
    <lineage>
        <taxon>Bacteria</taxon>
        <taxon>Pseudomonadati</taxon>
        <taxon>Bacteroidota</taxon>
        <taxon>Chitinophagia</taxon>
        <taxon>Chitinophagales</taxon>
        <taxon>Chitinophagaceae</taxon>
        <taxon>Niabella</taxon>
    </lineage>
</organism>
<dbReference type="RefSeq" id="WP_231006412.1">
    <property type="nucleotide sequence ID" value="NZ_JAJNEC010000005.1"/>
</dbReference>
<accession>A0ABS8PU98</accession>
<protein>
    <submittedName>
        <fullName evidence="2">Uncharacterized protein</fullName>
    </submittedName>
</protein>
<dbReference type="Gene3D" id="3.30.70.60">
    <property type="match status" value="1"/>
</dbReference>
<comment type="caution">
    <text evidence="2">The sequence shown here is derived from an EMBL/GenBank/DDBJ whole genome shotgun (WGS) entry which is preliminary data.</text>
</comment>
<dbReference type="Proteomes" id="UP001199816">
    <property type="component" value="Unassembled WGS sequence"/>
</dbReference>
<evidence type="ECO:0000313" key="2">
    <source>
        <dbReference type="EMBL" id="MCD2424465.1"/>
    </source>
</evidence>
<reference evidence="2 3" key="1">
    <citation type="submission" date="2021-11" db="EMBL/GenBank/DDBJ databases">
        <title>Genomic of Niabella pedocola.</title>
        <authorList>
            <person name="Wu T."/>
        </authorList>
    </citation>
    <scope>NUCLEOTIDE SEQUENCE [LARGE SCALE GENOMIC DNA]</scope>
    <source>
        <strain evidence="2 3">JCM 31011</strain>
    </source>
</reference>
<gene>
    <name evidence="2" type="ORF">LQ567_16920</name>
</gene>
<evidence type="ECO:0000313" key="3">
    <source>
        <dbReference type="Proteomes" id="UP001199816"/>
    </source>
</evidence>
<evidence type="ECO:0000256" key="1">
    <source>
        <dbReference type="SAM" id="Phobius"/>
    </source>
</evidence>
<dbReference type="InterPro" id="IPR014717">
    <property type="entry name" value="Transl_elong_EF1B/ribsomal_bS6"/>
</dbReference>
<feature type="transmembrane region" description="Helical" evidence="1">
    <location>
        <begin position="19"/>
        <end position="36"/>
    </location>
</feature>
<sequence length="178" mass="20565">MSKAVTIKSPVTYRQRLQWLLWSVVPLLLLCYLLGFRKTAAVISDYHKNQRLQQQGALMADSMQVFEKKQEAVDRWQKQYLVDSSRLDGAILASINSRCDALGLQFKEYKPLGTSAQDIWTRVVTVEGTFHKILQLIFQLEQQEQLCRIASIKYQHIKEGDSEVLNCSLYIQNVVNKK</sequence>